<comment type="subcellular location">
    <subcellularLocation>
        <location evidence="1 9">Cell membrane</location>
        <topology evidence="1 9">Multi-pass membrane protein</topology>
    </subcellularLocation>
</comment>
<comment type="caution">
    <text evidence="10">The sequence shown here is derived from an EMBL/GenBank/DDBJ whole genome shotgun (WGS) entry which is preliminary data.</text>
</comment>
<gene>
    <name evidence="9" type="primary">cobD</name>
    <name evidence="10" type="ORF">C8D97_11337</name>
</gene>
<reference evidence="10 11" key="1">
    <citation type="submission" date="2018-05" db="EMBL/GenBank/DDBJ databases">
        <title>Genomic Encyclopedia of Type Strains, Phase IV (KMG-IV): sequencing the most valuable type-strain genomes for metagenomic binning, comparative biology and taxonomic classification.</title>
        <authorList>
            <person name="Goeker M."/>
        </authorList>
    </citation>
    <scope>NUCLEOTIDE SEQUENCE [LARGE SCALE GENOMIC DNA]</scope>
    <source>
        <strain evidence="10 11">DSM 25350</strain>
    </source>
</reference>
<protein>
    <recommendedName>
        <fullName evidence="9">Cobalamin biosynthesis protein CobD</fullName>
    </recommendedName>
</protein>
<comment type="pathway">
    <text evidence="2 9">Cofactor biosynthesis; adenosylcobalamin biosynthesis.</text>
</comment>
<evidence type="ECO:0000256" key="8">
    <source>
        <dbReference type="ARBA" id="ARBA00023136"/>
    </source>
</evidence>
<sequence>MFNPDLAFNNFHLLIPLLTPFAVIIIALLLDKLFGEPSRFHPLVGFGHCANFLQSNINRQPESKFLSLLLGTSATILLISIPALFIFILYDLFADSIFLTLAVDSLVLYFAIGLTSLTDHAMQTYKALAKDNLSLARHYCGYMVSRNTQHLDEPDISRAISESVLENGHDAVIASLFWYLVGAAPLVLIHRLVNTLDAMWGYKNQRFNYFGRFAARLDDAMGWPSAKITALLYATSVIFKGRFKQSLCNAYQQSKTYKSLNGGWCIAAGATALNIKLGGASQYDDKQVISPVLGSGNIVCRQTIVKAVRLVQQSTLLFWCGLCLVNVLVICSLYILEG</sequence>
<dbReference type="EMBL" id="QGGU01000013">
    <property type="protein sequence ID" value="PWK46354.1"/>
    <property type="molecule type" value="Genomic_DNA"/>
</dbReference>
<dbReference type="GO" id="GO:0048472">
    <property type="term" value="F:threonine-phosphate decarboxylase activity"/>
    <property type="evidence" value="ECO:0007669"/>
    <property type="project" value="InterPro"/>
</dbReference>
<feature type="transmembrane region" description="Helical" evidence="9">
    <location>
        <begin position="12"/>
        <end position="30"/>
    </location>
</feature>
<feature type="transmembrane region" description="Helical" evidence="9">
    <location>
        <begin position="96"/>
        <end position="117"/>
    </location>
</feature>
<evidence type="ECO:0000256" key="6">
    <source>
        <dbReference type="ARBA" id="ARBA00022692"/>
    </source>
</evidence>
<evidence type="ECO:0000256" key="7">
    <source>
        <dbReference type="ARBA" id="ARBA00022989"/>
    </source>
</evidence>
<dbReference type="PANTHER" id="PTHR34308:SF1">
    <property type="entry name" value="COBALAMIN BIOSYNTHESIS PROTEIN CBIB"/>
    <property type="match status" value="1"/>
</dbReference>
<dbReference type="GO" id="GO:0015420">
    <property type="term" value="F:ABC-type vitamin B12 transporter activity"/>
    <property type="evidence" value="ECO:0007669"/>
    <property type="project" value="UniProtKB-UniRule"/>
</dbReference>
<keyword evidence="11" id="KW-1185">Reference proteome</keyword>
<keyword evidence="7 9" id="KW-1133">Transmembrane helix</keyword>
<dbReference type="NCBIfam" id="TIGR00380">
    <property type="entry name" value="cobal_cbiB"/>
    <property type="match status" value="1"/>
</dbReference>
<feature type="transmembrane region" description="Helical" evidence="9">
    <location>
        <begin position="65"/>
        <end position="90"/>
    </location>
</feature>
<accession>A0A316FBW7</accession>
<dbReference type="Proteomes" id="UP000245790">
    <property type="component" value="Unassembled WGS sequence"/>
</dbReference>
<dbReference type="UniPathway" id="UPA00148"/>
<keyword evidence="5 9" id="KW-0169">Cobalamin biosynthesis</keyword>
<evidence type="ECO:0000256" key="3">
    <source>
        <dbReference type="ARBA" id="ARBA00006263"/>
    </source>
</evidence>
<evidence type="ECO:0000256" key="5">
    <source>
        <dbReference type="ARBA" id="ARBA00022573"/>
    </source>
</evidence>
<dbReference type="InterPro" id="IPR004485">
    <property type="entry name" value="Cobalamin_biosynth_CobD/CbiB"/>
</dbReference>
<keyword evidence="4 9" id="KW-1003">Cell membrane</keyword>
<keyword evidence="6 9" id="KW-0812">Transmembrane</keyword>
<dbReference type="OrthoDB" id="9811967at2"/>
<evidence type="ECO:0000313" key="11">
    <source>
        <dbReference type="Proteomes" id="UP000245790"/>
    </source>
</evidence>
<keyword evidence="8 9" id="KW-0472">Membrane</keyword>
<dbReference type="GO" id="GO:0009236">
    <property type="term" value="P:cobalamin biosynthetic process"/>
    <property type="evidence" value="ECO:0007669"/>
    <property type="project" value="UniProtKB-UniRule"/>
</dbReference>
<dbReference type="AlphaFoldDB" id="A0A316FBW7"/>
<dbReference type="RefSeq" id="WP_109764792.1">
    <property type="nucleotide sequence ID" value="NZ_QGGU01000013.1"/>
</dbReference>
<dbReference type="GO" id="GO:0005886">
    <property type="term" value="C:plasma membrane"/>
    <property type="evidence" value="ECO:0007669"/>
    <property type="project" value="UniProtKB-SubCell"/>
</dbReference>
<dbReference type="PANTHER" id="PTHR34308">
    <property type="entry name" value="COBALAMIN BIOSYNTHESIS PROTEIN CBIB"/>
    <property type="match status" value="1"/>
</dbReference>
<comment type="caution">
    <text evidence="9">Lacks conserved residue(s) required for the propagation of feature annotation.</text>
</comment>
<proteinExistence type="inferred from homology"/>
<dbReference type="HAMAP" id="MF_00024">
    <property type="entry name" value="CobD_CbiB"/>
    <property type="match status" value="1"/>
</dbReference>
<feature type="transmembrane region" description="Helical" evidence="9">
    <location>
        <begin position="316"/>
        <end position="336"/>
    </location>
</feature>
<evidence type="ECO:0000256" key="9">
    <source>
        <dbReference type="HAMAP-Rule" id="MF_00024"/>
    </source>
</evidence>
<evidence type="ECO:0000256" key="2">
    <source>
        <dbReference type="ARBA" id="ARBA00004953"/>
    </source>
</evidence>
<comment type="function">
    <text evidence="9">Converts cobyric acid to cobinamide by the addition of aminopropanol on the F carboxylic group.</text>
</comment>
<evidence type="ECO:0000256" key="4">
    <source>
        <dbReference type="ARBA" id="ARBA00022475"/>
    </source>
</evidence>
<organism evidence="10 11">
    <name type="scientific">Pleionea mediterranea</name>
    <dbReference type="NCBI Taxonomy" id="523701"/>
    <lineage>
        <taxon>Bacteria</taxon>
        <taxon>Pseudomonadati</taxon>
        <taxon>Pseudomonadota</taxon>
        <taxon>Gammaproteobacteria</taxon>
        <taxon>Oceanospirillales</taxon>
        <taxon>Pleioneaceae</taxon>
        <taxon>Pleionea</taxon>
    </lineage>
</organism>
<dbReference type="Pfam" id="PF03186">
    <property type="entry name" value="CobD_Cbib"/>
    <property type="match status" value="1"/>
</dbReference>
<evidence type="ECO:0000256" key="1">
    <source>
        <dbReference type="ARBA" id="ARBA00004651"/>
    </source>
</evidence>
<comment type="similarity">
    <text evidence="3 9">Belongs to the CobD/CbiB family.</text>
</comment>
<evidence type="ECO:0000313" key="10">
    <source>
        <dbReference type="EMBL" id="PWK46354.1"/>
    </source>
</evidence>
<name>A0A316FBW7_9GAMM</name>